<proteinExistence type="predicted"/>
<evidence type="ECO:0000313" key="2">
    <source>
        <dbReference type="Proteomes" id="UP001176471"/>
    </source>
</evidence>
<name>A0ABT8ZP51_9SPHN</name>
<keyword evidence="2" id="KW-1185">Reference proteome</keyword>
<dbReference type="Proteomes" id="UP001176471">
    <property type="component" value="Unassembled WGS sequence"/>
</dbReference>
<accession>A0ABT8ZP51</accession>
<evidence type="ECO:0000313" key="1">
    <source>
        <dbReference type="EMBL" id="MDO7835986.1"/>
    </source>
</evidence>
<gene>
    <name evidence="1" type="ORF">Q4610_13115</name>
</gene>
<dbReference type="RefSeq" id="WP_304536407.1">
    <property type="nucleotide sequence ID" value="NZ_JAUQOM010000006.1"/>
</dbReference>
<comment type="caution">
    <text evidence="1">The sequence shown here is derived from an EMBL/GenBank/DDBJ whole genome shotgun (WGS) entry which is preliminary data.</text>
</comment>
<protein>
    <submittedName>
        <fullName evidence="1">Uncharacterized protein</fullName>
    </submittedName>
</protein>
<dbReference type="EMBL" id="JAUQOM010000006">
    <property type="protein sequence ID" value="MDO7835986.1"/>
    <property type="molecule type" value="Genomic_DNA"/>
</dbReference>
<organism evidence="1 2">
    <name type="scientific">Sphingobium cyanobacteriorum</name>
    <dbReference type="NCBI Taxonomy" id="3063954"/>
    <lineage>
        <taxon>Bacteria</taxon>
        <taxon>Pseudomonadati</taxon>
        <taxon>Pseudomonadota</taxon>
        <taxon>Alphaproteobacteria</taxon>
        <taxon>Sphingomonadales</taxon>
        <taxon>Sphingomonadaceae</taxon>
        <taxon>Sphingobium</taxon>
    </lineage>
</organism>
<reference evidence="1" key="1">
    <citation type="submission" date="2023-07" db="EMBL/GenBank/DDBJ databases">
        <title>Bacterial whole genome sequence for Sphingobium sp. HBC34.</title>
        <authorList>
            <person name="Le V."/>
            <person name="Ko S.-R."/>
            <person name="Ahn C.-Y."/>
            <person name="Oh H.-M."/>
        </authorList>
    </citation>
    <scope>NUCLEOTIDE SEQUENCE</scope>
    <source>
        <strain evidence="1">HBC34</strain>
    </source>
</reference>
<sequence>MIPVRFPDGSLRDLPSELCPVDAETNGGASRFHHRPIGVDAQWRFVESKGGWLARPRHGGLAILIPPVDPWWQGIATMTDQAVTRDAATRDRGKSARAA</sequence>